<feature type="compositionally biased region" description="Low complexity" evidence="3">
    <location>
        <begin position="597"/>
        <end position="615"/>
    </location>
</feature>
<dbReference type="InterPro" id="IPR003591">
    <property type="entry name" value="Leu-rich_rpt_typical-subtyp"/>
</dbReference>
<feature type="region of interest" description="Disordered" evidence="3">
    <location>
        <begin position="856"/>
        <end position="899"/>
    </location>
</feature>
<dbReference type="PANTHER" id="PTHR47566:SF1">
    <property type="entry name" value="PROTEIN NUD1"/>
    <property type="match status" value="1"/>
</dbReference>
<organism evidence="4 5">
    <name type="scientific">Pyronema omphalodes (strain CBS 100304)</name>
    <name type="common">Pyronema confluens</name>
    <dbReference type="NCBI Taxonomy" id="1076935"/>
    <lineage>
        <taxon>Eukaryota</taxon>
        <taxon>Fungi</taxon>
        <taxon>Dikarya</taxon>
        <taxon>Ascomycota</taxon>
        <taxon>Pezizomycotina</taxon>
        <taxon>Pezizomycetes</taxon>
        <taxon>Pezizales</taxon>
        <taxon>Pyronemataceae</taxon>
        <taxon>Pyronema</taxon>
    </lineage>
</organism>
<feature type="region of interest" description="Disordered" evidence="3">
    <location>
        <begin position="1"/>
        <end position="89"/>
    </location>
</feature>
<protein>
    <submittedName>
        <fullName evidence="4">Similar to Septation initiation network scaffold protein cdc11 acc. no. O74473</fullName>
    </submittedName>
</protein>
<reference evidence="4 5" key="1">
    <citation type="journal article" date="2013" name="PLoS Genet.">
        <title>The genome and development-dependent transcriptomes of Pyronema confluens: a window into fungal evolution.</title>
        <authorList>
            <person name="Traeger S."/>
            <person name="Altegoer F."/>
            <person name="Freitag M."/>
            <person name="Gabaldon T."/>
            <person name="Kempken F."/>
            <person name="Kumar A."/>
            <person name="Marcet-Houben M."/>
            <person name="Poggeler S."/>
            <person name="Stajich J.E."/>
            <person name="Nowrousian M."/>
        </authorList>
    </citation>
    <scope>NUCLEOTIDE SEQUENCE [LARGE SCALE GENOMIC DNA]</scope>
    <source>
        <strain evidence="5">CBS 100304</strain>
        <tissue evidence="4">Vegetative mycelium</tissue>
    </source>
</reference>
<feature type="compositionally biased region" description="Basic and acidic residues" evidence="3">
    <location>
        <begin position="313"/>
        <end position="328"/>
    </location>
</feature>
<evidence type="ECO:0000313" key="4">
    <source>
        <dbReference type="EMBL" id="CCX09247.1"/>
    </source>
</evidence>
<feature type="compositionally biased region" description="Basic and acidic residues" evidence="3">
    <location>
        <begin position="1097"/>
        <end position="1130"/>
    </location>
</feature>
<feature type="compositionally biased region" description="Basic and acidic residues" evidence="3">
    <location>
        <begin position="256"/>
        <end position="270"/>
    </location>
</feature>
<evidence type="ECO:0000313" key="5">
    <source>
        <dbReference type="Proteomes" id="UP000018144"/>
    </source>
</evidence>
<feature type="compositionally biased region" description="Polar residues" evidence="3">
    <location>
        <begin position="64"/>
        <end position="78"/>
    </location>
</feature>
<dbReference type="eggNOG" id="KOG0531">
    <property type="taxonomic scope" value="Eukaryota"/>
</dbReference>
<feature type="compositionally biased region" description="Low complexity" evidence="3">
    <location>
        <begin position="16"/>
        <end position="29"/>
    </location>
</feature>
<evidence type="ECO:0000256" key="1">
    <source>
        <dbReference type="ARBA" id="ARBA00022614"/>
    </source>
</evidence>
<keyword evidence="1" id="KW-0433">Leucine-rich repeat</keyword>
<dbReference type="GO" id="GO:1902412">
    <property type="term" value="P:regulation of mitotic cytokinesis"/>
    <property type="evidence" value="ECO:0007669"/>
    <property type="project" value="TreeGrafter"/>
</dbReference>
<feature type="compositionally biased region" description="Polar residues" evidence="3">
    <location>
        <begin position="682"/>
        <end position="692"/>
    </location>
</feature>
<feature type="compositionally biased region" description="Acidic residues" evidence="3">
    <location>
        <begin position="364"/>
        <end position="385"/>
    </location>
</feature>
<feature type="compositionally biased region" description="Polar residues" evidence="3">
    <location>
        <begin position="646"/>
        <end position="655"/>
    </location>
</feature>
<dbReference type="Pfam" id="PF12799">
    <property type="entry name" value="LRR_4"/>
    <property type="match status" value="1"/>
</dbReference>
<proteinExistence type="predicted"/>
<sequence>MADRGWVDTLSEDWISQPRSSSPYAASRPGTMNSLASPGTTRVHHERSYTKLSTTRHRRRHSNDTLGSLANSQGTTQLHSRRMTETPEWKRRLMEDIGNSGGKDLFSPLQLENLFRPPTVGPNSSPRLPPPQPTPPRSPRRSYLPSTQTSPFRDALPTLEEESGSTYSAQEPAKQPPQVATETTERPPILRPLTRYSRLSHRRTTNSTPAETVLDGASGKRIAERYKAHEPEARNRFIVARPKPRSIRISRPGNRYTEENERSSEEDAIMRNEVISPVSVGALDCMDRGAITVPPQLERGSRNPESDLSSYPREQKDNHEEQKVEDTPAKPLNHSVGRFMQAETSYYPSSPPVYGYRRYSPEESFQEEDTGVEQYDEDYYDDDETGFLPSPYKTPTKAPPTPPSPEMRPRQNAKEPNKRESTGSALLRNIRNHKEAPRSPIKPQPINVASGGSNRNTEQLATPHSSRQNLGSDSVSPPILQPGEAAVPKNKHSRSPLKLFSGVYDTYTDDMLRKRLGEFEEESEDQDDTGHNRTFSYEYGADVPSEEESERSYGEGSMVVNRLEELARQMEKEEPPAGYTRRSKIVQYDEVMEKVTKTTTTTRSGSGQQRSESSRTASMNQESLPQSGQKHRRWISEEAPVPQIPQLPQINTIPRDSSPVKERTPKRPRRASAMTTTTSRPGSSNTANTQPASPAVRRRVNSGIEEGSILASSRRRSRANSKESEFSTQSSRPPIPPVPQIPTVAAVAAALAVAEADGTPSPSPRKKKPIVLKDAGQVAIAPAINSPRGSNLRKIVFSGSKGDGMQGESFQISPEPKDNPMGGSTRRGSVTTQDFLEQAEQVMARIRALGLRSENSYSSDMQFQRRTESSRGSAGRRQRIPSIARNDDYRNGDHDDKPVTADMVERLQTVARNLSNHKQGKMPAKDNNDRDPRSQRSTRSSVRVISNVPEELAEHLASKSTNDMTFDQETLAWVSRTPEKEENPLKDISDLAVDEKQEERVLELARSQWMNGSTAGDERSGVWRSSRMVPMDETDLREIDGGPGGDATWDKSHWGHSRAALASSVGSSNSLRTNDSEFDVHGARTVTRTTSYGTDEAIEKDVKEAEVPQKAAEKASDDDRVHDNNDNANEKNTVEMQKLAPRFANEGFPSSPLKNEVTMASSTDDDIDAFLEHGSLRQPNRQNNNTSFHSVSRRKSIGRTFVGRHVTRITEGDEGGRKNRFPDPIEREFRRSLSSALTPLQTPFKSQLSSAVPPSNHKGDVSFFLSPLPDLSYRFETTEALISLELSYITARRGPKATTKAIEASFSIAQANVVKHLTDVEPYDPYWDFIKCLKLNDRKLETLHTLNEFCPRLAELDVSGNELGQLTGVPESVMTLTCQKNCLTDVTFFGHLNNLQFLDISGNGLENLDALATCLHLRELKADDNALTNIDGIFKIEGLMTFRARRNNLETVDFSGAELKRLTELDLRSNQITDIHGLEELPALVHLNLDQNQLSDLNSPRDYKLHSIRSIKLTQNTFQSFDVSPFPNLRILYMDNNALSHVGGLTRAKSIDAVSFRDQRTATGTFDLDLNRMFETRKLYLSSNPIGALSEMHAGFLNLQFLEMASCHLRTLPKNIANLIPNVRVLNLNYNALSDLRPLAGLNRLVKLSVAHNRLSKPKYLSQALERCRGIKWVDFRGNPMTQGFYPAVMTVVKQQQNTPDEYQKDPFEIVAADEEKDRQHLRGCDLRTRCERRRYWLMVANGCRKLKGVDGLDLNREELEKEDEVWREMVNRGWVEMRDE</sequence>
<feature type="compositionally biased region" description="Polar residues" evidence="3">
    <location>
        <begin position="450"/>
        <end position="475"/>
    </location>
</feature>
<feature type="region of interest" description="Disordered" evidence="3">
    <location>
        <begin position="248"/>
        <end position="270"/>
    </location>
</feature>
<dbReference type="PROSITE" id="PS51450">
    <property type="entry name" value="LRR"/>
    <property type="match status" value="4"/>
</dbReference>
<name>U4L0U8_PYROM</name>
<keyword evidence="5" id="KW-1185">Reference proteome</keyword>
<dbReference type="Gene3D" id="3.80.10.10">
    <property type="entry name" value="Ribonuclease Inhibitor"/>
    <property type="match status" value="2"/>
</dbReference>
<feature type="compositionally biased region" description="Basic and acidic residues" evidence="3">
    <location>
        <begin position="885"/>
        <end position="899"/>
    </location>
</feature>
<dbReference type="InterPro" id="IPR025875">
    <property type="entry name" value="Leu-rich_rpt_4"/>
</dbReference>
<dbReference type="GO" id="GO:0035591">
    <property type="term" value="F:signaling adaptor activity"/>
    <property type="evidence" value="ECO:0007669"/>
    <property type="project" value="TreeGrafter"/>
</dbReference>
<feature type="compositionally biased region" description="Basic and acidic residues" evidence="3">
    <location>
        <begin position="923"/>
        <end position="934"/>
    </location>
</feature>
<feature type="region of interest" description="Disordered" evidence="3">
    <location>
        <begin position="516"/>
        <end position="738"/>
    </location>
</feature>
<feature type="compositionally biased region" description="Pro residues" evidence="3">
    <location>
        <begin position="127"/>
        <end position="137"/>
    </location>
</feature>
<keyword evidence="2" id="KW-0677">Repeat</keyword>
<gene>
    <name evidence="4" type="ORF">PCON_08840</name>
</gene>
<dbReference type="OrthoDB" id="7451790at2759"/>
<feature type="compositionally biased region" description="Pro residues" evidence="3">
    <location>
        <begin position="397"/>
        <end position="406"/>
    </location>
</feature>
<dbReference type="EMBL" id="HF935447">
    <property type="protein sequence ID" value="CCX09247.1"/>
    <property type="molecule type" value="Genomic_DNA"/>
</dbReference>
<dbReference type="SMART" id="SM00369">
    <property type="entry name" value="LRR_TYP"/>
    <property type="match status" value="6"/>
</dbReference>
<dbReference type="PANTHER" id="PTHR47566">
    <property type="match status" value="1"/>
</dbReference>
<feature type="region of interest" description="Disordered" evidence="3">
    <location>
        <begin position="913"/>
        <end position="943"/>
    </location>
</feature>
<dbReference type="OMA" id="HRRWISE"/>
<dbReference type="InterPro" id="IPR032675">
    <property type="entry name" value="LRR_dom_sf"/>
</dbReference>
<dbReference type="SUPFAM" id="SSF52047">
    <property type="entry name" value="RNI-like"/>
    <property type="match status" value="1"/>
</dbReference>
<feature type="region of interest" description="Disordered" evidence="3">
    <location>
        <begin position="292"/>
        <end position="496"/>
    </location>
</feature>
<dbReference type="GO" id="GO:0031028">
    <property type="term" value="P:septation initiation signaling"/>
    <property type="evidence" value="ECO:0007669"/>
    <property type="project" value="TreeGrafter"/>
</dbReference>
<feature type="compositionally biased region" description="Polar residues" evidence="3">
    <location>
        <begin position="616"/>
        <end position="628"/>
    </location>
</feature>
<feature type="compositionally biased region" description="Basic and acidic residues" evidence="3">
    <location>
        <begin position="407"/>
        <end position="421"/>
    </location>
</feature>
<evidence type="ECO:0000256" key="2">
    <source>
        <dbReference type="ARBA" id="ARBA00022737"/>
    </source>
</evidence>
<dbReference type="InterPro" id="IPR052574">
    <property type="entry name" value="CDIRP"/>
</dbReference>
<evidence type="ECO:0000256" key="3">
    <source>
        <dbReference type="SAM" id="MobiDB-lite"/>
    </source>
</evidence>
<dbReference type="SUPFAM" id="SSF52058">
    <property type="entry name" value="L domain-like"/>
    <property type="match status" value="1"/>
</dbReference>
<feature type="region of interest" description="Disordered" evidence="3">
    <location>
        <begin position="113"/>
        <end position="192"/>
    </location>
</feature>
<dbReference type="GO" id="GO:0061499">
    <property type="term" value="C:outer plaque of mitotic spindle pole body"/>
    <property type="evidence" value="ECO:0007669"/>
    <property type="project" value="TreeGrafter"/>
</dbReference>
<feature type="region of interest" description="Disordered" evidence="3">
    <location>
        <begin position="789"/>
        <end position="828"/>
    </location>
</feature>
<dbReference type="InterPro" id="IPR001611">
    <property type="entry name" value="Leu-rich_rpt"/>
</dbReference>
<feature type="compositionally biased region" description="Basic and acidic residues" evidence="3">
    <location>
        <begin position="562"/>
        <end position="575"/>
    </location>
</feature>
<dbReference type="STRING" id="1076935.U4L0U8"/>
<dbReference type="Proteomes" id="UP000018144">
    <property type="component" value="Unassembled WGS sequence"/>
</dbReference>
<dbReference type="SMART" id="SM00365">
    <property type="entry name" value="LRR_SD22"/>
    <property type="match status" value="4"/>
</dbReference>
<feature type="compositionally biased region" description="Low complexity" evidence="3">
    <location>
        <begin position="345"/>
        <end position="358"/>
    </location>
</feature>
<feature type="compositionally biased region" description="Low complexity" evidence="3">
    <location>
        <begin position="671"/>
        <end position="681"/>
    </location>
</feature>
<feature type="compositionally biased region" description="Polar residues" evidence="3">
    <location>
        <begin position="30"/>
        <end position="40"/>
    </location>
</feature>
<accession>U4L0U8</accession>
<feature type="region of interest" description="Disordered" evidence="3">
    <location>
        <begin position="1090"/>
        <end position="1130"/>
    </location>
</feature>